<keyword evidence="1" id="KW-1133">Transmembrane helix</keyword>
<dbReference type="InterPro" id="IPR019734">
    <property type="entry name" value="TPR_rpt"/>
</dbReference>
<organism evidence="2 3">
    <name type="scientific">Variovorax ureilyticus</name>
    <dbReference type="NCBI Taxonomy" id="1836198"/>
    <lineage>
        <taxon>Bacteria</taxon>
        <taxon>Pseudomonadati</taxon>
        <taxon>Pseudomonadota</taxon>
        <taxon>Betaproteobacteria</taxon>
        <taxon>Burkholderiales</taxon>
        <taxon>Comamonadaceae</taxon>
        <taxon>Variovorax</taxon>
    </lineage>
</organism>
<evidence type="ECO:0000313" key="3">
    <source>
        <dbReference type="Proteomes" id="UP001365846"/>
    </source>
</evidence>
<accession>A0ABU8VMM2</accession>
<dbReference type="Proteomes" id="UP001365846">
    <property type="component" value="Unassembled WGS sequence"/>
</dbReference>
<gene>
    <name evidence="2" type="ORF">WKW77_27480</name>
</gene>
<keyword evidence="1" id="KW-0812">Transmembrane</keyword>
<evidence type="ECO:0000256" key="1">
    <source>
        <dbReference type="SAM" id="Phobius"/>
    </source>
</evidence>
<proteinExistence type="predicted"/>
<dbReference type="SUPFAM" id="SSF48452">
    <property type="entry name" value="TPR-like"/>
    <property type="match status" value="1"/>
</dbReference>
<dbReference type="Pfam" id="PF13181">
    <property type="entry name" value="TPR_8"/>
    <property type="match status" value="1"/>
</dbReference>
<dbReference type="Pfam" id="PF13424">
    <property type="entry name" value="TPR_12"/>
    <property type="match status" value="1"/>
</dbReference>
<dbReference type="EMBL" id="JBBKZU010000015">
    <property type="protein sequence ID" value="MEJ8814843.1"/>
    <property type="molecule type" value="Genomic_DNA"/>
</dbReference>
<sequence>MSPGNVDHLVAGMAVAGAVITIVAVWFGFQVWYRNRQRSFHMPTTKPGEEPPIKRKDPIRAQMVQKGFELQKAGDDREAISYFEKAIALDGDATDMPQILSFSADSYYRLGDYAQAQSKGIAALEFAQASGAGPEAASAHCILGETALKLGEWEAAVEHFNEGAEHFSQSGNEKAARRALDRLTQILGQGADPESAEFYRNLASEIRTTELLNSRHRSETKIGAQ</sequence>
<dbReference type="InterPro" id="IPR011990">
    <property type="entry name" value="TPR-like_helical_dom_sf"/>
</dbReference>
<evidence type="ECO:0000313" key="2">
    <source>
        <dbReference type="EMBL" id="MEJ8814843.1"/>
    </source>
</evidence>
<keyword evidence="3" id="KW-1185">Reference proteome</keyword>
<keyword evidence="1" id="KW-0472">Membrane</keyword>
<protein>
    <submittedName>
        <fullName evidence="2">Tetratricopeptide repeat protein</fullName>
    </submittedName>
</protein>
<dbReference type="SMART" id="SM00028">
    <property type="entry name" value="TPR"/>
    <property type="match status" value="3"/>
</dbReference>
<reference evidence="2 3" key="1">
    <citation type="submission" date="2024-03" db="EMBL/GenBank/DDBJ databases">
        <title>Novel species of the genus Variovorax.</title>
        <authorList>
            <person name="Liu Q."/>
            <person name="Xin Y.-H."/>
        </authorList>
    </citation>
    <scope>NUCLEOTIDE SEQUENCE [LARGE SCALE GENOMIC DNA]</scope>
    <source>
        <strain evidence="2 3">KACC 18899</strain>
    </source>
</reference>
<dbReference type="Gene3D" id="1.25.40.10">
    <property type="entry name" value="Tetratricopeptide repeat domain"/>
    <property type="match status" value="1"/>
</dbReference>
<dbReference type="RefSeq" id="WP_340360069.1">
    <property type="nucleotide sequence ID" value="NZ_JBBKZU010000015.1"/>
</dbReference>
<comment type="caution">
    <text evidence="2">The sequence shown here is derived from an EMBL/GenBank/DDBJ whole genome shotgun (WGS) entry which is preliminary data.</text>
</comment>
<feature type="transmembrane region" description="Helical" evidence="1">
    <location>
        <begin position="12"/>
        <end position="33"/>
    </location>
</feature>
<name>A0ABU8VMM2_9BURK</name>